<dbReference type="Proteomes" id="UP000290289">
    <property type="component" value="Chromosome 15"/>
</dbReference>
<comment type="caution">
    <text evidence="6">The sequence shown here is derived from an EMBL/GenBank/DDBJ whole genome shotgun (WGS) entry which is preliminary data.</text>
</comment>
<evidence type="ECO:0000256" key="1">
    <source>
        <dbReference type="ARBA" id="ARBA00004116"/>
    </source>
</evidence>
<organism evidence="6 7">
    <name type="scientific">Malus domestica</name>
    <name type="common">Apple</name>
    <name type="synonym">Pyrus malus</name>
    <dbReference type="NCBI Taxonomy" id="3750"/>
    <lineage>
        <taxon>Eukaryota</taxon>
        <taxon>Viridiplantae</taxon>
        <taxon>Streptophyta</taxon>
        <taxon>Embryophyta</taxon>
        <taxon>Tracheophyta</taxon>
        <taxon>Spermatophyta</taxon>
        <taxon>Magnoliopsida</taxon>
        <taxon>eudicotyledons</taxon>
        <taxon>Gunneridae</taxon>
        <taxon>Pentapetalae</taxon>
        <taxon>rosids</taxon>
        <taxon>fabids</taxon>
        <taxon>Rosales</taxon>
        <taxon>Rosaceae</taxon>
        <taxon>Amygdaloideae</taxon>
        <taxon>Maleae</taxon>
        <taxon>Malus</taxon>
    </lineage>
</organism>
<evidence type="ECO:0000313" key="6">
    <source>
        <dbReference type="EMBL" id="RXH74816.1"/>
    </source>
</evidence>
<dbReference type="Gene3D" id="2.120.10.30">
    <property type="entry name" value="TolB, C-terminal domain"/>
    <property type="match status" value="1"/>
</dbReference>
<proteinExistence type="inferred from homology"/>
<reference evidence="6 7" key="1">
    <citation type="submission" date="2018-10" db="EMBL/GenBank/DDBJ databases">
        <title>A high-quality apple genome assembly.</title>
        <authorList>
            <person name="Hu J."/>
        </authorList>
    </citation>
    <scope>NUCLEOTIDE SEQUENCE [LARGE SCALE GENOMIC DNA]</scope>
    <source>
        <strain evidence="7">cv. HFTH1</strain>
        <tissue evidence="6">Young leaf</tissue>
    </source>
</reference>
<evidence type="ECO:0000256" key="4">
    <source>
        <dbReference type="ARBA" id="ARBA00023180"/>
    </source>
</evidence>
<evidence type="ECO:0000259" key="5">
    <source>
        <dbReference type="Pfam" id="PF03088"/>
    </source>
</evidence>
<dbReference type="SUPFAM" id="SSF63829">
    <property type="entry name" value="Calcium-dependent phosphotriesterase"/>
    <property type="match status" value="1"/>
</dbReference>
<evidence type="ECO:0000313" key="7">
    <source>
        <dbReference type="Proteomes" id="UP000290289"/>
    </source>
</evidence>
<name>A0A498HTQ1_MALDO</name>
<dbReference type="InterPro" id="IPR011042">
    <property type="entry name" value="6-blade_b-propeller_TolB-like"/>
</dbReference>
<dbReference type="GO" id="GO:0012505">
    <property type="term" value="C:endomembrane system"/>
    <property type="evidence" value="ECO:0007669"/>
    <property type="project" value="TreeGrafter"/>
</dbReference>
<sequence length="274" mass="30252">MFSHRYAKQASWLSNIFSPHFLAFCWHVSPDSLHLPPPSLLPKNNILKKVIKLGDGVLLKPDIDVDKEGTLYTATRDGWIIRLHTKGSWENWKKVNSDTVFGITFTKDGDLVTCDTDQENADDVTEGPDGIVASTKFGLHDWYLDVLEAKAHGQLLKYDPSSGENSILLDHLGFANGVAVSKDQIICWTLKHGSKLDAALLSHPIRPCLRHRLVRDKGKTEIFVENLAGGPDNICLAPDGSIWIALLQDLLTFGAIPADIFALVFANGEKDMGV</sequence>
<dbReference type="InterPro" id="IPR018119">
    <property type="entry name" value="Strictosidine_synth_cons-reg"/>
</dbReference>
<feature type="domain" description="Strictosidine synthase conserved region" evidence="5">
    <location>
        <begin position="133"/>
        <end position="184"/>
    </location>
</feature>
<keyword evidence="3" id="KW-0926">Vacuole</keyword>
<evidence type="ECO:0000256" key="3">
    <source>
        <dbReference type="ARBA" id="ARBA00022554"/>
    </source>
</evidence>
<accession>A0A498HTQ1</accession>
<dbReference type="GO" id="GO:0016787">
    <property type="term" value="F:hydrolase activity"/>
    <property type="evidence" value="ECO:0007669"/>
    <property type="project" value="TreeGrafter"/>
</dbReference>
<dbReference type="GO" id="GO:0005773">
    <property type="term" value="C:vacuole"/>
    <property type="evidence" value="ECO:0007669"/>
    <property type="project" value="UniProtKB-SubCell"/>
</dbReference>
<comment type="similarity">
    <text evidence="2">Belongs to the strictosidine synthase family.</text>
</comment>
<comment type="subcellular location">
    <subcellularLocation>
        <location evidence="1">Vacuole</location>
    </subcellularLocation>
</comment>
<dbReference type="Pfam" id="PF20067">
    <property type="entry name" value="SSL_N"/>
    <property type="match status" value="1"/>
</dbReference>
<dbReference type="Pfam" id="PF03088">
    <property type="entry name" value="Str_synth"/>
    <property type="match status" value="1"/>
</dbReference>
<dbReference type="PANTHER" id="PTHR10426:SF68">
    <property type="entry name" value="OS07G0614000 PROTEIN"/>
    <property type="match status" value="1"/>
</dbReference>
<keyword evidence="7" id="KW-1185">Reference proteome</keyword>
<keyword evidence="4" id="KW-0325">Glycoprotein</keyword>
<dbReference type="EMBL" id="RDQH01000341">
    <property type="protein sequence ID" value="RXH74816.1"/>
    <property type="molecule type" value="Genomic_DNA"/>
</dbReference>
<dbReference type="PANTHER" id="PTHR10426">
    <property type="entry name" value="STRICTOSIDINE SYNTHASE-RELATED"/>
    <property type="match status" value="1"/>
</dbReference>
<evidence type="ECO:0000256" key="2">
    <source>
        <dbReference type="ARBA" id="ARBA00009191"/>
    </source>
</evidence>
<dbReference type="AlphaFoldDB" id="A0A498HTQ1"/>
<gene>
    <name evidence="6" type="ORF">DVH24_029537</name>
</gene>
<protein>
    <recommendedName>
        <fullName evidence="5">Strictosidine synthase conserved region domain-containing protein</fullName>
    </recommendedName>
</protein>
<dbReference type="STRING" id="3750.A0A498HTQ1"/>